<dbReference type="Gene3D" id="1.50.40.10">
    <property type="entry name" value="Mitochondrial carrier domain"/>
    <property type="match status" value="2"/>
</dbReference>
<dbReference type="Proteomes" id="UP000678499">
    <property type="component" value="Unassembled WGS sequence"/>
</dbReference>
<dbReference type="GO" id="GO:1990542">
    <property type="term" value="P:mitochondrial transmembrane transport"/>
    <property type="evidence" value="ECO:0007669"/>
    <property type="project" value="InterPro"/>
</dbReference>
<reference evidence="12" key="1">
    <citation type="submission" date="2020-11" db="EMBL/GenBank/DDBJ databases">
        <authorList>
            <person name="Tran Van P."/>
        </authorList>
    </citation>
    <scope>NUCLEOTIDE SEQUENCE</scope>
</reference>
<feature type="repeat" description="Solcar" evidence="10">
    <location>
        <begin position="305"/>
        <end position="399"/>
    </location>
</feature>
<dbReference type="PROSITE" id="PS50920">
    <property type="entry name" value="SOLCAR"/>
    <property type="match status" value="3"/>
</dbReference>
<dbReference type="AlphaFoldDB" id="A0A7R9BGD9"/>
<evidence type="ECO:0000256" key="7">
    <source>
        <dbReference type="ARBA" id="ARBA00022989"/>
    </source>
</evidence>
<keyword evidence="7" id="KW-1133">Transmembrane helix</keyword>
<dbReference type="OrthoDB" id="1747031at2759"/>
<keyword evidence="5" id="KW-0677">Repeat</keyword>
<comment type="similarity">
    <text evidence="2 11">Belongs to the mitochondrial carrier (TC 2.A.29) family.</text>
</comment>
<sequence length="403" mass="44886">MPSSNPEPLDSSTPAKYALKPWQQMIASGSGGLLTAIFMTPFDVVKIRMQAQTKEFTSHKCFIYCNGITEHLCACGYTHETVPARKKYNTRAGHVRLLPPKDWYMRPSKFNGTIDAFSTIARTEGISSLWSGLPPTLVISIPNVVLYFTTYEYLRDKLFDLHVGVARLISRYSLSAPWGTGLAYSVRDFSATRPTEKRYSISAKHAENGRENRELPFWIPLTAGGIARTVAVTCTNPIELVRTKLQSERLSYREIRSAVESLLKAKGITGLWMGLPPTLMRDVPFSAIYWSCLEGLKTAFDQRTPNPSFSFFAGALSGGLAAVVTLPFDIVKTHRQISLGDAELYSSKPKNSKKMMTILRELYRAEGVSALFTGITPRLLKVMPACAIMISSYEAMKNLFHPT</sequence>
<evidence type="ECO:0000256" key="3">
    <source>
        <dbReference type="ARBA" id="ARBA00022448"/>
    </source>
</evidence>
<evidence type="ECO:0000256" key="9">
    <source>
        <dbReference type="ARBA" id="ARBA00023136"/>
    </source>
</evidence>
<evidence type="ECO:0008006" key="14">
    <source>
        <dbReference type="Google" id="ProtNLM"/>
    </source>
</evidence>
<evidence type="ECO:0000256" key="2">
    <source>
        <dbReference type="ARBA" id="ARBA00006375"/>
    </source>
</evidence>
<keyword evidence="13" id="KW-1185">Reference proteome</keyword>
<dbReference type="PANTHER" id="PTHR45760">
    <property type="entry name" value="FI19922P1-RELATED"/>
    <property type="match status" value="1"/>
</dbReference>
<protein>
    <recommendedName>
        <fullName evidence="14">Solute carrier family 25 member 40</fullName>
    </recommendedName>
</protein>
<organism evidence="12">
    <name type="scientific">Notodromas monacha</name>
    <dbReference type="NCBI Taxonomy" id="399045"/>
    <lineage>
        <taxon>Eukaryota</taxon>
        <taxon>Metazoa</taxon>
        <taxon>Ecdysozoa</taxon>
        <taxon>Arthropoda</taxon>
        <taxon>Crustacea</taxon>
        <taxon>Oligostraca</taxon>
        <taxon>Ostracoda</taxon>
        <taxon>Podocopa</taxon>
        <taxon>Podocopida</taxon>
        <taxon>Cypridocopina</taxon>
        <taxon>Cypridoidea</taxon>
        <taxon>Cyprididae</taxon>
        <taxon>Notodromas</taxon>
    </lineage>
</organism>
<keyword evidence="9 10" id="KW-0472">Membrane</keyword>
<keyword evidence="3 11" id="KW-0813">Transport</keyword>
<keyword evidence="8" id="KW-0496">Mitochondrion</keyword>
<evidence type="ECO:0000256" key="8">
    <source>
        <dbReference type="ARBA" id="ARBA00023128"/>
    </source>
</evidence>
<feature type="repeat" description="Solcar" evidence="10">
    <location>
        <begin position="19"/>
        <end position="157"/>
    </location>
</feature>
<evidence type="ECO:0000256" key="1">
    <source>
        <dbReference type="ARBA" id="ARBA00004448"/>
    </source>
</evidence>
<dbReference type="InterPro" id="IPR018108">
    <property type="entry name" value="MCP_transmembrane"/>
</dbReference>
<dbReference type="EMBL" id="CAJPEX010000192">
    <property type="protein sequence ID" value="CAG0914124.1"/>
    <property type="molecule type" value="Genomic_DNA"/>
</dbReference>
<feature type="repeat" description="Solcar" evidence="10">
    <location>
        <begin position="215"/>
        <end position="299"/>
    </location>
</feature>
<keyword evidence="4 10" id="KW-0812">Transmembrane</keyword>
<evidence type="ECO:0000256" key="6">
    <source>
        <dbReference type="ARBA" id="ARBA00022792"/>
    </source>
</evidence>
<evidence type="ECO:0000256" key="11">
    <source>
        <dbReference type="RuleBase" id="RU000488"/>
    </source>
</evidence>
<gene>
    <name evidence="12" type="ORF">NMOB1V02_LOCUS1832</name>
</gene>
<dbReference type="PANTHER" id="PTHR45760:SF2">
    <property type="entry name" value="FI19922P1-RELATED"/>
    <property type="match status" value="1"/>
</dbReference>
<evidence type="ECO:0000256" key="4">
    <source>
        <dbReference type="ARBA" id="ARBA00022692"/>
    </source>
</evidence>
<keyword evidence="6" id="KW-0999">Mitochondrion inner membrane</keyword>
<evidence type="ECO:0000313" key="12">
    <source>
        <dbReference type="EMBL" id="CAD7273972.1"/>
    </source>
</evidence>
<dbReference type="SUPFAM" id="SSF103506">
    <property type="entry name" value="Mitochondrial carrier"/>
    <property type="match status" value="1"/>
</dbReference>
<dbReference type="Pfam" id="PF00153">
    <property type="entry name" value="Mito_carr"/>
    <property type="match status" value="4"/>
</dbReference>
<evidence type="ECO:0000313" key="13">
    <source>
        <dbReference type="Proteomes" id="UP000678499"/>
    </source>
</evidence>
<evidence type="ECO:0000256" key="10">
    <source>
        <dbReference type="PROSITE-ProRule" id="PRU00282"/>
    </source>
</evidence>
<dbReference type="InterPro" id="IPR045315">
    <property type="entry name" value="Mtm1-like"/>
</dbReference>
<accession>A0A7R9BGD9</accession>
<proteinExistence type="inferred from homology"/>
<dbReference type="GO" id="GO:0005743">
    <property type="term" value="C:mitochondrial inner membrane"/>
    <property type="evidence" value="ECO:0007669"/>
    <property type="project" value="UniProtKB-SubCell"/>
</dbReference>
<evidence type="ECO:0000256" key="5">
    <source>
        <dbReference type="ARBA" id="ARBA00022737"/>
    </source>
</evidence>
<dbReference type="InterPro" id="IPR023395">
    <property type="entry name" value="MCP_dom_sf"/>
</dbReference>
<name>A0A7R9BGD9_9CRUS</name>
<comment type="subcellular location">
    <subcellularLocation>
        <location evidence="1">Mitochondrion inner membrane</location>
        <topology evidence="1">Multi-pass membrane protein</topology>
    </subcellularLocation>
</comment>
<dbReference type="EMBL" id="OA882229">
    <property type="protein sequence ID" value="CAD7273972.1"/>
    <property type="molecule type" value="Genomic_DNA"/>
</dbReference>